<organism evidence="1 2">
    <name type="scientific">Parasynechococcus marenigrum (strain WH8102)</name>
    <dbReference type="NCBI Taxonomy" id="84588"/>
    <lineage>
        <taxon>Bacteria</taxon>
        <taxon>Bacillati</taxon>
        <taxon>Cyanobacteriota</taxon>
        <taxon>Cyanophyceae</taxon>
        <taxon>Synechococcales</taxon>
        <taxon>Prochlorococcaceae</taxon>
        <taxon>Parasynechococcus</taxon>
        <taxon>Parasynechococcus marenigrum</taxon>
    </lineage>
</organism>
<evidence type="ECO:0000313" key="2">
    <source>
        <dbReference type="Proteomes" id="UP000001422"/>
    </source>
</evidence>
<proteinExistence type="predicted"/>
<sequence>MLTISKADSSLDQRDAFSRAAQNLFDKAKLVAEGGQYSEAGSLILKALDQERRAQSSGPQVLQLIKPRN</sequence>
<name>Q7UA56_PARMW</name>
<evidence type="ECO:0000313" key="1">
    <source>
        <dbReference type="EMBL" id="CAE06559.1"/>
    </source>
</evidence>
<dbReference type="STRING" id="84588.SYNW0044"/>
<protein>
    <submittedName>
        <fullName evidence="1">Uncharacterized protein</fullName>
    </submittedName>
</protein>
<dbReference type="EMBL" id="BX569689">
    <property type="protein sequence ID" value="CAE06559.1"/>
    <property type="molecule type" value="Genomic_DNA"/>
</dbReference>
<gene>
    <name evidence="1" type="ordered locus">SYNW0044</name>
</gene>
<dbReference type="AlphaFoldDB" id="Q7UA56"/>
<keyword evidence="2" id="KW-1185">Reference proteome</keyword>
<dbReference type="HOGENOM" id="CLU_190033_0_0_3"/>
<reference evidence="1 2" key="1">
    <citation type="journal article" date="2003" name="Nature">
        <title>The genome of a motile marine Synechococcus.</title>
        <authorList>
            <person name="Palenik B."/>
            <person name="Brahamsha B."/>
            <person name="Larimer F."/>
            <person name="Land M."/>
            <person name="Hauser L."/>
            <person name="Chain P."/>
            <person name="Lamerdin J."/>
            <person name="Regala W."/>
            <person name="Allen E.A."/>
            <person name="McCarren J."/>
            <person name="Paulsen I."/>
            <person name="Dufresne A."/>
            <person name="Partensky F."/>
            <person name="Webb E."/>
            <person name="Waterbury J."/>
        </authorList>
    </citation>
    <scope>NUCLEOTIDE SEQUENCE [LARGE SCALE GENOMIC DNA]</scope>
    <source>
        <strain evidence="1 2">WH8102</strain>
    </source>
</reference>
<dbReference type="KEGG" id="syw:SYNW0044"/>
<dbReference type="Proteomes" id="UP000001422">
    <property type="component" value="Chromosome"/>
</dbReference>
<accession>Q7UA56</accession>
<dbReference type="eggNOG" id="ENOG5030U5S">
    <property type="taxonomic scope" value="Bacteria"/>
</dbReference>